<dbReference type="OrthoDB" id="6614027at2759"/>
<sequence length="318" mass="36499">MVKAQNLISKSPINKNNFGNIFKDAIDKVKPESIINGFKACGMFPFNPDAVDYIKCIPNRQNEVDIMFQEQQHALECPRKDEYLVWQKVIKYILKNQTINNTLSNEPFLKKIWNTCNEEIVQISNESSFGSQPFNILDMPIELEGSNFNFDEEVMEDLGVKILNSDSVYKEEHLHEHAGDNLFLLNTNTETQYLNEQVSIYSQIDRQRIQFPGEENVNLDNEDCNVDPQIGQELQYSGKEDIDLVKEGCNVVPHMGEQDVQHLNKGNCNINIQLDEQETQHLNEKNCNTVSLKNGQEDIQCLDSIKAPNLSIEDQWVG</sequence>
<comment type="caution">
    <text evidence="1">The sequence shown here is derived from an EMBL/GenBank/DDBJ whole genome shotgun (WGS) entry which is preliminary data.</text>
</comment>
<name>A0A6G0T6I9_APHGL</name>
<proteinExistence type="predicted"/>
<dbReference type="AlphaFoldDB" id="A0A6G0T6I9"/>
<accession>A0A6G0T6I9</accession>
<reference evidence="1 2" key="1">
    <citation type="submission" date="2019-08" db="EMBL/GenBank/DDBJ databases">
        <title>The genome of the soybean aphid Biotype 1, its phylome, world population structure and adaptation to the North American continent.</title>
        <authorList>
            <person name="Giordano R."/>
            <person name="Donthu R.K."/>
            <person name="Hernandez A.G."/>
            <person name="Wright C.L."/>
            <person name="Zimin A.V."/>
        </authorList>
    </citation>
    <scope>NUCLEOTIDE SEQUENCE [LARGE SCALE GENOMIC DNA]</scope>
    <source>
        <tissue evidence="1">Whole aphids</tissue>
    </source>
</reference>
<keyword evidence="2" id="KW-1185">Reference proteome</keyword>
<dbReference type="EMBL" id="VYZN01000059">
    <property type="protein sequence ID" value="KAE9525692.1"/>
    <property type="molecule type" value="Genomic_DNA"/>
</dbReference>
<evidence type="ECO:0000313" key="2">
    <source>
        <dbReference type="Proteomes" id="UP000475862"/>
    </source>
</evidence>
<protein>
    <submittedName>
        <fullName evidence="1">Uncharacterized protein</fullName>
    </submittedName>
</protein>
<evidence type="ECO:0000313" key="1">
    <source>
        <dbReference type="EMBL" id="KAE9525692.1"/>
    </source>
</evidence>
<gene>
    <name evidence="1" type="ORF">AGLY_014219</name>
</gene>
<dbReference type="Proteomes" id="UP000475862">
    <property type="component" value="Unassembled WGS sequence"/>
</dbReference>
<organism evidence="1 2">
    <name type="scientific">Aphis glycines</name>
    <name type="common">Soybean aphid</name>
    <dbReference type="NCBI Taxonomy" id="307491"/>
    <lineage>
        <taxon>Eukaryota</taxon>
        <taxon>Metazoa</taxon>
        <taxon>Ecdysozoa</taxon>
        <taxon>Arthropoda</taxon>
        <taxon>Hexapoda</taxon>
        <taxon>Insecta</taxon>
        <taxon>Pterygota</taxon>
        <taxon>Neoptera</taxon>
        <taxon>Paraneoptera</taxon>
        <taxon>Hemiptera</taxon>
        <taxon>Sternorrhyncha</taxon>
        <taxon>Aphidomorpha</taxon>
        <taxon>Aphidoidea</taxon>
        <taxon>Aphididae</taxon>
        <taxon>Aphidini</taxon>
        <taxon>Aphis</taxon>
        <taxon>Aphis</taxon>
    </lineage>
</organism>